<dbReference type="InterPro" id="IPR021560">
    <property type="entry name" value="DUF3021"/>
</dbReference>
<keyword evidence="1" id="KW-1133">Transmembrane helix</keyword>
<comment type="caution">
    <text evidence="2">The sequence shown here is derived from an EMBL/GenBank/DDBJ whole genome shotgun (WGS) entry which is preliminary data.</text>
</comment>
<dbReference type="RefSeq" id="WP_142506933.1">
    <property type="nucleotide sequence ID" value="NZ_SADV01000001.1"/>
</dbReference>
<feature type="transmembrane region" description="Helical" evidence="1">
    <location>
        <begin position="43"/>
        <end position="63"/>
    </location>
</feature>
<proteinExistence type="predicted"/>
<dbReference type="AlphaFoldDB" id="A0A544V076"/>
<keyword evidence="1" id="KW-0472">Membrane</keyword>
<feature type="transmembrane region" description="Helical" evidence="1">
    <location>
        <begin position="75"/>
        <end position="95"/>
    </location>
</feature>
<gene>
    <name evidence="2" type="ORF">C7Y47_00200</name>
</gene>
<accession>A0A544V076</accession>
<dbReference type="Pfam" id="PF11457">
    <property type="entry name" value="DUF3021"/>
    <property type="match status" value="1"/>
</dbReference>
<feature type="transmembrane region" description="Helical" evidence="1">
    <location>
        <begin position="101"/>
        <end position="120"/>
    </location>
</feature>
<reference evidence="2 3" key="1">
    <citation type="submission" date="2018-03" db="EMBL/GenBank/DDBJ databases">
        <title>Aerobic endospore-forming bacteria genome sequencing and assembly.</title>
        <authorList>
            <person name="Cavalcante D.A."/>
            <person name="Driks A."/>
            <person name="Putonti C."/>
            <person name="De-Souza M.T."/>
        </authorList>
    </citation>
    <scope>NUCLEOTIDE SEQUENCE [LARGE SCALE GENOMIC DNA]</scope>
    <source>
        <strain evidence="2 3">SDF0037</strain>
    </source>
</reference>
<evidence type="ECO:0000313" key="2">
    <source>
        <dbReference type="EMBL" id="TQR39509.1"/>
    </source>
</evidence>
<sequence length="143" mass="16733">MNFLEFVQKIIKNFFIIFASIIMIITLLRQMYHPDMDFDLKSIYILMAFSFLGALTEFIFYSPNDLSEKKMRIRIIIHFFTLEILLIVLASALNLVTGQGVIILALQIAVIYIIVHLLSWQNDKKDAKKINEKLKTFKKDVDE</sequence>
<dbReference type="EMBL" id="SADV01000001">
    <property type="protein sequence ID" value="TQR39509.1"/>
    <property type="molecule type" value="Genomic_DNA"/>
</dbReference>
<dbReference type="Proteomes" id="UP000317944">
    <property type="component" value="Unassembled WGS sequence"/>
</dbReference>
<dbReference type="OrthoDB" id="2734858at2"/>
<organism evidence="2 3">
    <name type="scientific">Lysinibacillus sphaericus</name>
    <name type="common">Bacillus sphaericus</name>
    <dbReference type="NCBI Taxonomy" id="1421"/>
    <lineage>
        <taxon>Bacteria</taxon>
        <taxon>Bacillati</taxon>
        <taxon>Bacillota</taxon>
        <taxon>Bacilli</taxon>
        <taxon>Bacillales</taxon>
        <taxon>Bacillaceae</taxon>
        <taxon>Lysinibacillus</taxon>
    </lineage>
</organism>
<keyword evidence="1" id="KW-0812">Transmembrane</keyword>
<evidence type="ECO:0000256" key="1">
    <source>
        <dbReference type="SAM" id="Phobius"/>
    </source>
</evidence>
<evidence type="ECO:0000313" key="3">
    <source>
        <dbReference type="Proteomes" id="UP000317944"/>
    </source>
</evidence>
<protein>
    <submittedName>
        <fullName evidence="2">DUF3021 domain-containing protein</fullName>
    </submittedName>
</protein>
<name>A0A544V076_LYSSH</name>
<feature type="transmembrane region" description="Helical" evidence="1">
    <location>
        <begin position="12"/>
        <end position="31"/>
    </location>
</feature>